<dbReference type="SMART" id="SM00312">
    <property type="entry name" value="PX"/>
    <property type="match status" value="1"/>
</dbReference>
<dbReference type="GO" id="GO:0031901">
    <property type="term" value="C:early endosome membrane"/>
    <property type="evidence" value="ECO:0007669"/>
    <property type="project" value="UniProtKB-SubCell"/>
</dbReference>
<name>A0A9W9Z7G5_9CNID</name>
<reference evidence="8" key="1">
    <citation type="submission" date="2023-01" db="EMBL/GenBank/DDBJ databases">
        <title>Genome assembly of the deep-sea coral Lophelia pertusa.</title>
        <authorList>
            <person name="Herrera S."/>
            <person name="Cordes E."/>
        </authorList>
    </citation>
    <scope>NUCLEOTIDE SEQUENCE</scope>
    <source>
        <strain evidence="8">USNM1676648</strain>
        <tissue evidence="8">Polyp</tissue>
    </source>
</reference>
<protein>
    <submittedName>
        <fullName evidence="8">Sorting nexin member 21</fullName>
    </submittedName>
</protein>
<evidence type="ECO:0000259" key="7">
    <source>
        <dbReference type="PROSITE" id="PS50195"/>
    </source>
</evidence>
<evidence type="ECO:0000313" key="9">
    <source>
        <dbReference type="Proteomes" id="UP001163046"/>
    </source>
</evidence>
<gene>
    <name evidence="8" type="primary">SNX21_3</name>
    <name evidence="8" type="ORF">OS493_033516</name>
</gene>
<dbReference type="PANTHER" id="PTHR20939:SF11">
    <property type="entry name" value="LD12265P"/>
    <property type="match status" value="1"/>
</dbReference>
<feature type="domain" description="PX" evidence="7">
    <location>
        <begin position="76"/>
        <end position="196"/>
    </location>
</feature>
<evidence type="ECO:0000256" key="1">
    <source>
        <dbReference type="ARBA" id="ARBA00004469"/>
    </source>
</evidence>
<dbReference type="EMBL" id="MU826394">
    <property type="protein sequence ID" value="KAJ7376636.1"/>
    <property type="molecule type" value="Genomic_DNA"/>
</dbReference>
<evidence type="ECO:0000256" key="5">
    <source>
        <dbReference type="ARBA" id="ARBA00023121"/>
    </source>
</evidence>
<accession>A0A9W9Z7G5</accession>
<dbReference type="AlphaFoldDB" id="A0A9W9Z7G5"/>
<dbReference type="PANTHER" id="PTHR20939">
    <property type="entry name" value="SORTING NEXIN 20, 21"/>
    <property type="match status" value="1"/>
</dbReference>
<dbReference type="OrthoDB" id="5975050at2759"/>
<organism evidence="8 9">
    <name type="scientific">Desmophyllum pertusum</name>
    <dbReference type="NCBI Taxonomy" id="174260"/>
    <lineage>
        <taxon>Eukaryota</taxon>
        <taxon>Metazoa</taxon>
        <taxon>Cnidaria</taxon>
        <taxon>Anthozoa</taxon>
        <taxon>Hexacorallia</taxon>
        <taxon>Scleractinia</taxon>
        <taxon>Caryophylliina</taxon>
        <taxon>Caryophylliidae</taxon>
        <taxon>Desmophyllum</taxon>
    </lineage>
</organism>
<keyword evidence="4" id="KW-0653">Protein transport</keyword>
<comment type="subcellular location">
    <subcellularLocation>
        <location evidence="1">Early endosome membrane</location>
        <topology evidence="1">Peripheral membrane protein</topology>
        <orientation evidence="1">Cytoplasmic side</orientation>
    </subcellularLocation>
</comment>
<dbReference type="InterPro" id="IPR001683">
    <property type="entry name" value="PX_dom"/>
</dbReference>
<proteinExistence type="predicted"/>
<dbReference type="GO" id="GO:0015031">
    <property type="term" value="P:protein transport"/>
    <property type="evidence" value="ECO:0007669"/>
    <property type="project" value="UniProtKB-KW"/>
</dbReference>
<evidence type="ECO:0000256" key="4">
    <source>
        <dbReference type="ARBA" id="ARBA00022927"/>
    </source>
</evidence>
<dbReference type="Gene3D" id="3.30.1520.10">
    <property type="entry name" value="Phox-like domain"/>
    <property type="match status" value="1"/>
</dbReference>
<comment type="caution">
    <text evidence="8">The sequence shown here is derived from an EMBL/GenBank/DDBJ whole genome shotgun (WGS) entry which is preliminary data.</text>
</comment>
<dbReference type="InterPro" id="IPR039937">
    <property type="entry name" value="SNX20/SNX21"/>
</dbReference>
<dbReference type="PROSITE" id="PS50195">
    <property type="entry name" value="PX"/>
    <property type="match status" value="1"/>
</dbReference>
<keyword evidence="2" id="KW-0813">Transport</keyword>
<evidence type="ECO:0000313" key="8">
    <source>
        <dbReference type="EMBL" id="KAJ7376636.1"/>
    </source>
</evidence>
<keyword evidence="9" id="KW-1185">Reference proteome</keyword>
<dbReference type="Proteomes" id="UP001163046">
    <property type="component" value="Unassembled WGS sequence"/>
</dbReference>
<dbReference type="Pfam" id="PF00787">
    <property type="entry name" value="PX"/>
    <property type="match status" value="1"/>
</dbReference>
<evidence type="ECO:0000256" key="3">
    <source>
        <dbReference type="ARBA" id="ARBA00022753"/>
    </source>
</evidence>
<dbReference type="InterPro" id="IPR036871">
    <property type="entry name" value="PX_dom_sf"/>
</dbReference>
<keyword evidence="3" id="KW-0967">Endosome</keyword>
<sequence length="324" mass="36923">MGSFWYFDETEISPDDPDHSAPDNISFNGQLVNHVGPTICDAEKGVVYVDSDTSEDEDLDTLNSTCRGHGISVFSDPHNVTFQIVKTKIHDESKRVIYYLMVLRTDLGIDTEKVTVQRRYSNFASLYKALKKDHPTFLKDVNFPGKVFGHKSNVNPDLIESRRIAFQAFLQTIYKHKEVRQHQAFKDFFYLPGLKEATDNLKGGQLENCLELLLNSLHLQVKLCDEVREIIATLGAIVVVLEAQGKLEDAERYATAALELGQDDYLCDYMIPLLDTAAQLRWKLQMDKKTIERHLIHVQKMSGAEADHVCTLQELAVKRFDKDK</sequence>
<keyword evidence="6" id="KW-0472">Membrane</keyword>
<evidence type="ECO:0000256" key="6">
    <source>
        <dbReference type="ARBA" id="ARBA00023136"/>
    </source>
</evidence>
<dbReference type="GO" id="GO:1901981">
    <property type="term" value="F:phosphatidylinositol phosphate binding"/>
    <property type="evidence" value="ECO:0007669"/>
    <property type="project" value="TreeGrafter"/>
</dbReference>
<evidence type="ECO:0000256" key="2">
    <source>
        <dbReference type="ARBA" id="ARBA00022448"/>
    </source>
</evidence>
<keyword evidence="5" id="KW-0446">Lipid-binding</keyword>
<dbReference type="SUPFAM" id="SSF64268">
    <property type="entry name" value="PX domain"/>
    <property type="match status" value="1"/>
</dbReference>